<evidence type="ECO:0000256" key="1">
    <source>
        <dbReference type="SAM" id="MobiDB-lite"/>
    </source>
</evidence>
<evidence type="ECO:0000313" key="3">
    <source>
        <dbReference type="EMBL" id="BDD50383.1"/>
    </source>
</evidence>
<feature type="domain" description="Tail assembly protein G" evidence="2">
    <location>
        <begin position="1"/>
        <end position="123"/>
    </location>
</feature>
<protein>
    <submittedName>
        <fullName evidence="3">Phage minor tail protein G</fullName>
    </submittedName>
</protein>
<reference evidence="3 4" key="1">
    <citation type="submission" date="2021-12" db="EMBL/GenBank/DDBJ databases">
        <title>Complete genome sequence of Phytobacter diazotrophicus TA9734.</title>
        <authorList>
            <person name="Kubota H."/>
            <person name="Nakayama Y."/>
            <person name="Ariyoshi T."/>
        </authorList>
    </citation>
    <scope>NUCLEOTIDE SEQUENCE [LARGE SCALE GENOMIC DNA]</scope>
    <source>
        <strain evidence="3 4">TA9734</strain>
    </source>
</reference>
<name>A0ABN6LMI5_9ENTR</name>
<dbReference type="EMBL" id="AP025334">
    <property type="protein sequence ID" value="BDD50383.1"/>
    <property type="molecule type" value="Genomic_DNA"/>
</dbReference>
<sequence>MFLKTQPLEYNGETVTLYELSALQRIEFIGYIADVNKDVPADDTEVSQEALNGIVTTINVKIGARIVAMSLWQKEGQKGPSVDQLQEEVLSGWPLPAIGQADFIVRELSGMLPVAPDAEPNTDTEPHSPEKLTPQP</sequence>
<gene>
    <name evidence="3" type="ORF">PDTA9734_18700</name>
</gene>
<dbReference type="Pfam" id="PF06894">
    <property type="entry name" value="Phage_TAC_2"/>
    <property type="match status" value="1"/>
</dbReference>
<dbReference type="InterPro" id="IPR010027">
    <property type="entry name" value="Tail_assembly_G"/>
</dbReference>
<dbReference type="NCBIfam" id="TIGR01674">
    <property type="entry name" value="phage_lambda_G"/>
    <property type="match status" value="1"/>
</dbReference>
<proteinExistence type="predicted"/>
<dbReference type="Proteomes" id="UP001320460">
    <property type="component" value="Chromosome"/>
</dbReference>
<organism evidence="3 4">
    <name type="scientific">Phytobacter diazotrophicus</name>
    <dbReference type="NCBI Taxonomy" id="395631"/>
    <lineage>
        <taxon>Bacteria</taxon>
        <taxon>Pseudomonadati</taxon>
        <taxon>Pseudomonadota</taxon>
        <taxon>Gammaproteobacteria</taxon>
        <taxon>Enterobacterales</taxon>
        <taxon>Enterobacteriaceae</taxon>
        <taxon>Phytobacter</taxon>
    </lineage>
</organism>
<feature type="region of interest" description="Disordered" evidence="1">
    <location>
        <begin position="113"/>
        <end position="136"/>
    </location>
</feature>
<dbReference type="RefSeq" id="WP_125124287.1">
    <property type="nucleotide sequence ID" value="NZ_AP025334.1"/>
</dbReference>
<accession>A0ABN6LMI5</accession>
<evidence type="ECO:0000313" key="4">
    <source>
        <dbReference type="Proteomes" id="UP001320460"/>
    </source>
</evidence>
<evidence type="ECO:0000259" key="2">
    <source>
        <dbReference type="Pfam" id="PF06894"/>
    </source>
</evidence>
<keyword evidence="4" id="KW-1185">Reference proteome</keyword>